<feature type="compositionally biased region" description="Basic and acidic residues" evidence="1">
    <location>
        <begin position="42"/>
        <end position="69"/>
    </location>
</feature>
<proteinExistence type="predicted"/>
<organism evidence="5">
    <name type="scientific">Schistosoma curassoni</name>
    <dbReference type="NCBI Taxonomy" id="6186"/>
    <lineage>
        <taxon>Eukaryota</taxon>
        <taxon>Metazoa</taxon>
        <taxon>Spiralia</taxon>
        <taxon>Lophotrochozoa</taxon>
        <taxon>Platyhelminthes</taxon>
        <taxon>Trematoda</taxon>
        <taxon>Digenea</taxon>
        <taxon>Strigeidida</taxon>
        <taxon>Schistosomatoidea</taxon>
        <taxon>Schistosomatidae</taxon>
        <taxon>Schistosoma</taxon>
    </lineage>
</organism>
<sequence length="487" mass="56473">MRTDFMCLLLAIALYSLLCINVDSEGLQLVNHTFESTASQHTKHDHDRRETVTRDNTTRHSREKNEDSHSSSSGDFGFHSSQRKFQLKYSNRRKSDIYTSGYQTFLGKRRRGSKSHVKTIFRKRSGYDHNGRKKRSSIFESYGEADSFDRKKIRDVFDVDGYISEGRRRSKLGGYIQEEQHAFMSGGHKSQASRNNRKSSEGGSRSESESLNQRSDTRDFKDFQRAANRKRNSNGENPERNKKSIHPRDHNYAYRNNQIKSRGNSAKSGSYSESTYFALHTGTDRYGRRKYYSRFQTRGRSNGYRENMFFNIFDVTGNIKMKQNKNQLTKSEKKDSYIKKNYINNKDYNDNKNEKPECPGSSVFKDGYRSLDKNFTTNYGNSTNASIPLTGLQQQTTVGEYAMVTGMVKRKRTHLVVNSNCRGYQEIQIEDMHLKKREKQMLKQSVPVILRELVLPGEFDLVSPSFTVRDVTTEISEPRLTSCRTQM</sequence>
<dbReference type="InterPro" id="IPR012615">
    <property type="entry name" value="TES"/>
</dbReference>
<name>A0A183KSF9_9TREM</name>
<feature type="signal peptide" evidence="2">
    <location>
        <begin position="1"/>
        <end position="24"/>
    </location>
</feature>
<dbReference type="AlphaFoldDB" id="A0A183KSF9"/>
<feature type="compositionally biased region" description="Low complexity" evidence="1">
    <location>
        <begin position="70"/>
        <end position="79"/>
    </location>
</feature>
<accession>A0A183KSF9</accession>
<feature type="region of interest" description="Disordered" evidence="1">
    <location>
        <begin position="182"/>
        <end position="272"/>
    </location>
</feature>
<evidence type="ECO:0000313" key="4">
    <source>
        <dbReference type="Proteomes" id="UP000279833"/>
    </source>
</evidence>
<keyword evidence="2" id="KW-0732">Signal</keyword>
<reference evidence="3 4" key="2">
    <citation type="submission" date="2018-11" db="EMBL/GenBank/DDBJ databases">
        <authorList>
            <consortium name="Pathogen Informatics"/>
        </authorList>
    </citation>
    <scope>NUCLEOTIDE SEQUENCE [LARGE SCALE GENOMIC DNA]</scope>
    <source>
        <strain evidence="3">Dakar</strain>
        <strain evidence="4">Dakar, Senegal</strain>
    </source>
</reference>
<reference evidence="5" key="1">
    <citation type="submission" date="2016-06" db="UniProtKB">
        <authorList>
            <consortium name="WormBaseParasite"/>
        </authorList>
    </citation>
    <scope>IDENTIFICATION</scope>
</reference>
<feature type="compositionally biased region" description="Basic and acidic residues" evidence="1">
    <location>
        <begin position="215"/>
        <end position="224"/>
    </location>
</feature>
<evidence type="ECO:0000256" key="1">
    <source>
        <dbReference type="SAM" id="MobiDB-lite"/>
    </source>
</evidence>
<dbReference type="Pfam" id="PF08034">
    <property type="entry name" value="TES"/>
    <property type="match status" value="2"/>
</dbReference>
<feature type="compositionally biased region" description="Basic and acidic residues" evidence="1">
    <location>
        <begin position="237"/>
        <end position="252"/>
    </location>
</feature>
<keyword evidence="4" id="KW-1185">Reference proteome</keyword>
<dbReference type="WBParaSite" id="SCUD_0001799901-mRNA-1">
    <property type="protein sequence ID" value="SCUD_0001799901-mRNA-1"/>
    <property type="gene ID" value="SCUD_0001799901"/>
</dbReference>
<dbReference type="Proteomes" id="UP000279833">
    <property type="component" value="Unassembled WGS sequence"/>
</dbReference>
<evidence type="ECO:0000313" key="3">
    <source>
        <dbReference type="EMBL" id="VDP64669.1"/>
    </source>
</evidence>
<feature type="compositionally biased region" description="Basic and acidic residues" evidence="1">
    <location>
        <begin position="198"/>
        <end position="208"/>
    </location>
</feature>
<feature type="region of interest" description="Disordered" evidence="1">
    <location>
        <begin position="36"/>
        <end position="79"/>
    </location>
</feature>
<protein>
    <submittedName>
        <fullName evidence="5">Neurotrophin 1</fullName>
    </submittedName>
</protein>
<dbReference type="EMBL" id="UZAK01040488">
    <property type="protein sequence ID" value="VDP64669.1"/>
    <property type="molecule type" value="Genomic_DNA"/>
</dbReference>
<gene>
    <name evidence="3" type="ORF">SCUD_LOCUS17996</name>
</gene>
<evidence type="ECO:0000313" key="5">
    <source>
        <dbReference type="WBParaSite" id="SCUD_0001799901-mRNA-1"/>
    </source>
</evidence>
<evidence type="ECO:0000256" key="2">
    <source>
        <dbReference type="SAM" id="SignalP"/>
    </source>
</evidence>
<feature type="compositionally biased region" description="Polar residues" evidence="1">
    <location>
        <begin position="254"/>
        <end position="272"/>
    </location>
</feature>
<feature type="chain" id="PRO_5043140933" evidence="2">
    <location>
        <begin position="25"/>
        <end position="487"/>
    </location>
</feature>